<proteinExistence type="predicted"/>
<dbReference type="InterPro" id="IPR038418">
    <property type="entry name" value="6-PTP_synth/QueD_sf"/>
</dbReference>
<reference evidence="1" key="1">
    <citation type="journal article" date="2015" name="Nature">
        <title>Complex archaea that bridge the gap between prokaryotes and eukaryotes.</title>
        <authorList>
            <person name="Spang A."/>
            <person name="Saw J.H."/>
            <person name="Jorgensen S.L."/>
            <person name="Zaremba-Niedzwiedzka K."/>
            <person name="Martijn J."/>
            <person name="Lind A.E."/>
            <person name="van Eijk R."/>
            <person name="Schleper C."/>
            <person name="Guy L."/>
            <person name="Ettema T.J."/>
        </authorList>
    </citation>
    <scope>NUCLEOTIDE SEQUENCE</scope>
</reference>
<dbReference type="EMBL" id="LAZR01047951">
    <property type="protein sequence ID" value="KKK93030.1"/>
    <property type="molecule type" value="Genomic_DNA"/>
</dbReference>
<dbReference type="AlphaFoldDB" id="A0A0F9A4E0"/>
<sequence length="97" mass="11388">MYELVIQKSFAGAHKLRDYDGECEKLHGHNWKVEVTFRSEKLNRSGMVIDFKIVKKKLEEILSHLDHSYLNDSLILIKVLKLALLEESNCYSCFYSH</sequence>
<name>A0A0F9A4E0_9ZZZZ</name>
<dbReference type="PANTHER" id="PTHR12589">
    <property type="entry name" value="PYRUVOYL TETRAHYDROBIOPTERIN SYNTHASE"/>
    <property type="match status" value="1"/>
</dbReference>
<accession>A0A0F9A4E0</accession>
<gene>
    <name evidence="1" type="ORF">LCGC14_2696970</name>
</gene>
<evidence type="ECO:0008006" key="2">
    <source>
        <dbReference type="Google" id="ProtNLM"/>
    </source>
</evidence>
<dbReference type="Pfam" id="PF01242">
    <property type="entry name" value="PTPS"/>
    <property type="match status" value="1"/>
</dbReference>
<dbReference type="InterPro" id="IPR007115">
    <property type="entry name" value="6-PTP_synth/QueD"/>
</dbReference>
<comment type="caution">
    <text evidence="1">The sequence shown here is derived from an EMBL/GenBank/DDBJ whole genome shotgun (WGS) entry which is preliminary data.</text>
</comment>
<organism evidence="1">
    <name type="scientific">marine sediment metagenome</name>
    <dbReference type="NCBI Taxonomy" id="412755"/>
    <lineage>
        <taxon>unclassified sequences</taxon>
        <taxon>metagenomes</taxon>
        <taxon>ecological metagenomes</taxon>
    </lineage>
</organism>
<protein>
    <recommendedName>
        <fullName evidence="2">6-carboxy-5,6,7,8-tetrahydropterin synthase</fullName>
    </recommendedName>
</protein>
<dbReference type="PANTHER" id="PTHR12589:SF8">
    <property type="entry name" value="6-CARBOXY-5,6,7,8-TETRAHYDROPTERIN SYNTHASE"/>
    <property type="match status" value="1"/>
</dbReference>
<dbReference type="SUPFAM" id="SSF55620">
    <property type="entry name" value="Tetrahydrobiopterin biosynthesis enzymes-like"/>
    <property type="match status" value="1"/>
</dbReference>
<dbReference type="Gene3D" id="3.30.479.10">
    <property type="entry name" value="6-pyruvoyl tetrahydropterin synthase/QueD"/>
    <property type="match status" value="1"/>
</dbReference>
<evidence type="ECO:0000313" key="1">
    <source>
        <dbReference type="EMBL" id="KKK93030.1"/>
    </source>
</evidence>